<feature type="compositionally biased region" description="Polar residues" evidence="1">
    <location>
        <begin position="269"/>
        <end position="280"/>
    </location>
</feature>
<evidence type="ECO:0000313" key="3">
    <source>
        <dbReference type="EMBL" id="KIX90100.1"/>
    </source>
</evidence>
<dbReference type="Proteomes" id="UP000032366">
    <property type="component" value="Unassembled WGS sequence"/>
</dbReference>
<accession>A0A0D6XNW4</accession>
<feature type="compositionally biased region" description="Basic and acidic residues" evidence="1">
    <location>
        <begin position="404"/>
        <end position="424"/>
    </location>
</feature>
<dbReference type="RefSeq" id="WP_044361223.1">
    <property type="nucleotide sequence ID" value="NZ_JXWY01000100.1"/>
</dbReference>
<dbReference type="EMBL" id="JXWY01000100">
    <property type="protein sequence ID" value="KIX90100.1"/>
    <property type="molecule type" value="Genomic_DNA"/>
</dbReference>
<dbReference type="AlphaFoldDB" id="A0A0D6XNW4"/>
<gene>
    <name evidence="4" type="ORF">NCTC13832_01453</name>
    <name evidence="3" type="ORF">TP70_09445</name>
</gene>
<evidence type="ECO:0000256" key="2">
    <source>
        <dbReference type="SAM" id="Phobius"/>
    </source>
</evidence>
<feature type="compositionally biased region" description="Basic and acidic residues" evidence="1">
    <location>
        <begin position="172"/>
        <end position="196"/>
    </location>
</feature>
<dbReference type="OrthoDB" id="2414615at2"/>
<dbReference type="EMBL" id="UHDT01000001">
    <property type="protein sequence ID" value="SUM57764.1"/>
    <property type="molecule type" value="Genomic_DNA"/>
</dbReference>
<feature type="region of interest" description="Disordered" evidence="1">
    <location>
        <begin position="87"/>
        <end position="133"/>
    </location>
</feature>
<name>A0A0D6XNW4_9STAP</name>
<keyword evidence="2" id="KW-0812">Transmembrane</keyword>
<dbReference type="STRING" id="569857.TP70_09445"/>
<evidence type="ECO:0000256" key="1">
    <source>
        <dbReference type="SAM" id="MobiDB-lite"/>
    </source>
</evidence>
<keyword evidence="2" id="KW-0472">Membrane</keyword>
<proteinExistence type="predicted"/>
<feature type="compositionally biased region" description="Basic and acidic residues" evidence="1">
    <location>
        <begin position="248"/>
        <end position="268"/>
    </location>
</feature>
<protein>
    <recommendedName>
        <fullName evidence="7">Maebl</fullName>
    </recommendedName>
</protein>
<evidence type="ECO:0000313" key="4">
    <source>
        <dbReference type="EMBL" id="SUM57764.1"/>
    </source>
</evidence>
<evidence type="ECO:0000313" key="6">
    <source>
        <dbReference type="Proteomes" id="UP000254100"/>
    </source>
</evidence>
<feature type="transmembrane region" description="Helical" evidence="2">
    <location>
        <begin position="20"/>
        <end position="38"/>
    </location>
</feature>
<feature type="compositionally biased region" description="Low complexity" evidence="1">
    <location>
        <begin position="382"/>
        <end position="394"/>
    </location>
</feature>
<evidence type="ECO:0000313" key="5">
    <source>
        <dbReference type="Proteomes" id="UP000032366"/>
    </source>
</evidence>
<keyword evidence="2" id="KW-1133">Transmembrane helix</keyword>
<reference evidence="3 5" key="1">
    <citation type="submission" date="2015-01" db="EMBL/GenBank/DDBJ databases">
        <authorList>
            <person name="Guo J."/>
        </authorList>
    </citation>
    <scope>NUCLEOTIDE SEQUENCE [LARGE SCALE GENOMIC DNA]</scope>
    <source>
        <strain evidence="3 5">DSM 22147</strain>
    </source>
</reference>
<feature type="compositionally biased region" description="Basic and acidic residues" evidence="1">
    <location>
        <begin position="210"/>
        <end position="231"/>
    </location>
</feature>
<keyword evidence="5" id="KW-1185">Reference proteome</keyword>
<feature type="compositionally biased region" description="Low complexity" evidence="1">
    <location>
        <begin position="351"/>
        <end position="375"/>
    </location>
</feature>
<reference evidence="4 6" key="2">
    <citation type="submission" date="2018-06" db="EMBL/GenBank/DDBJ databases">
        <authorList>
            <consortium name="Pathogen Informatics"/>
            <person name="Doyle S."/>
        </authorList>
    </citation>
    <scope>NUCLEOTIDE SEQUENCE [LARGE SCALE GENOMIC DNA]</scope>
    <source>
        <strain evidence="4 6">NCTC13832</strain>
    </source>
</reference>
<dbReference type="Proteomes" id="UP000254100">
    <property type="component" value="Unassembled WGS sequence"/>
</dbReference>
<evidence type="ECO:0008006" key="7">
    <source>
        <dbReference type="Google" id="ProtNLM"/>
    </source>
</evidence>
<organism evidence="4 6">
    <name type="scientific">Staphylococcus microti</name>
    <dbReference type="NCBI Taxonomy" id="569857"/>
    <lineage>
        <taxon>Bacteria</taxon>
        <taxon>Bacillati</taxon>
        <taxon>Bacillota</taxon>
        <taxon>Bacilli</taxon>
        <taxon>Bacillales</taxon>
        <taxon>Staphylococcaceae</taxon>
        <taxon>Staphylococcus</taxon>
    </lineage>
</organism>
<feature type="compositionally biased region" description="Basic and acidic residues" evidence="1">
    <location>
        <begin position="282"/>
        <end position="299"/>
    </location>
</feature>
<sequence>MENKNQAQYTQSADTNNLDFAVSFIAGTLIGSVIGYAVKPFVTRAVNFTQEHELTNVNKHSQKLKQEALRKAEEIKEKAQHIKDEALHKTEVQQGEPTTEALEAQQRAIRSEVDSDKLQVPTKPTYHFTDQKDKPVDLSALKARHDTMTTSDKPKEEVAVSSLAAVRQATAVDKKNEEVKEKAVVDMPKETSKEEVPVSSLAAMRQATAVDKKNEEVKEKAIADKPDEAPKQEVAVSSLAAMRQAMATDKKDGKVVEEKPKVTEKAEQKQQATTVEQRVPQTHREARFENGVITHEKSSQAKQATPKKKATPSKKASQSKPTADRKKTTQSKKTQAKKTPAKKAPAKKSQAKATSQTATKSTKAAEAKSTPAKTTQTKRKASQTQTKAKSTQTKRNASQTQTKNEAKVKKTTNKVEKHTFKSND</sequence>
<feature type="compositionally biased region" description="Basic residues" evidence="1">
    <location>
        <begin position="328"/>
        <end position="350"/>
    </location>
</feature>
<feature type="region of interest" description="Disordered" evidence="1">
    <location>
        <begin position="168"/>
        <end position="424"/>
    </location>
</feature>